<protein>
    <recommendedName>
        <fullName evidence="2">alcohol dehydrogenase</fullName>
        <ecNumber evidence="2">1.1.1.1</ecNumber>
    </recommendedName>
</protein>
<dbReference type="InterPro" id="IPR016162">
    <property type="entry name" value="Ald_DH_N"/>
</dbReference>
<dbReference type="RefSeq" id="WP_340468708.1">
    <property type="nucleotide sequence ID" value="NZ_JBANBB010000001.1"/>
</dbReference>
<dbReference type="InterPro" id="IPR018211">
    <property type="entry name" value="ADH_Fe_CS"/>
</dbReference>
<dbReference type="InterPro" id="IPR056798">
    <property type="entry name" value="ADH_Fe_C"/>
</dbReference>
<dbReference type="Pfam" id="PF25137">
    <property type="entry name" value="ADH_Fe_C"/>
    <property type="match status" value="1"/>
</dbReference>
<dbReference type="InterPro" id="IPR012079">
    <property type="entry name" value="Bifunc_Ald-ADH"/>
</dbReference>
<organism evidence="13 14">
    <name type="scientific">Bifidobacterium favimelis</name>
    <dbReference type="NCBI Taxonomy" id="3122979"/>
    <lineage>
        <taxon>Bacteria</taxon>
        <taxon>Bacillati</taxon>
        <taxon>Actinomycetota</taxon>
        <taxon>Actinomycetes</taxon>
        <taxon>Bifidobacteriales</taxon>
        <taxon>Bifidobacteriaceae</taxon>
        <taxon>Bifidobacterium</taxon>
    </lineage>
</organism>
<reference evidence="13 14" key="1">
    <citation type="submission" date="2024-02" db="EMBL/GenBank/DDBJ databases">
        <title>Bifidobacterium honeyensis sp. nov., isolated from the comb honey.</title>
        <authorList>
            <person name="Liu W."/>
            <person name="Li Y."/>
        </authorList>
    </citation>
    <scope>NUCLEOTIDE SEQUENCE [LARGE SCALE GENOMIC DNA]</scope>
    <source>
        <strain evidence="13 14">IMAU50988</strain>
    </source>
</reference>
<dbReference type="InterPro" id="IPR015590">
    <property type="entry name" value="Aldehyde_DH_dom"/>
</dbReference>
<dbReference type="InterPro" id="IPR001670">
    <property type="entry name" value="ADH_Fe/GldA"/>
</dbReference>
<name>A0ABU8ZLQ8_9BIFI</name>
<feature type="domain" description="Fe-containing alcohol dehydrogenase-like C-terminal" evidence="12">
    <location>
        <begin position="708"/>
        <end position="920"/>
    </location>
</feature>
<evidence type="ECO:0000256" key="7">
    <source>
        <dbReference type="ARBA" id="ARBA00035641"/>
    </source>
</evidence>
<keyword evidence="14" id="KW-1185">Reference proteome</keyword>
<dbReference type="InterPro" id="IPR039697">
    <property type="entry name" value="Alcohol_dehydrogenase_Fe"/>
</dbReference>
<evidence type="ECO:0000256" key="3">
    <source>
        <dbReference type="ARBA" id="ARBA00023002"/>
    </source>
</evidence>
<dbReference type="CDD" id="cd08178">
    <property type="entry name" value="AAD_C"/>
    <property type="match status" value="1"/>
</dbReference>
<dbReference type="PANTHER" id="PTHR11496:SF83">
    <property type="entry name" value="HYDROXYACID-OXOACID TRANSHYDROGENASE, MITOCHONDRIAL"/>
    <property type="match status" value="1"/>
</dbReference>
<evidence type="ECO:0000313" key="13">
    <source>
        <dbReference type="EMBL" id="MEK0306180.1"/>
    </source>
</evidence>
<dbReference type="NCBIfam" id="NF010378">
    <property type="entry name" value="PRK13805.1"/>
    <property type="match status" value="1"/>
</dbReference>
<comment type="similarity">
    <text evidence="8">In the C-terminal section; belongs to the iron-containing alcohol dehydrogenase family.</text>
</comment>
<evidence type="ECO:0000256" key="9">
    <source>
        <dbReference type="SAM" id="MobiDB-lite"/>
    </source>
</evidence>
<dbReference type="CDD" id="cd07122">
    <property type="entry name" value="ALDH_F20_ACDH"/>
    <property type="match status" value="1"/>
</dbReference>
<dbReference type="Proteomes" id="UP001373159">
    <property type="component" value="Unassembled WGS sequence"/>
</dbReference>
<dbReference type="PROSITE" id="PS00060">
    <property type="entry name" value="ADH_IRON_2"/>
    <property type="match status" value="1"/>
</dbReference>
<evidence type="ECO:0000256" key="8">
    <source>
        <dbReference type="ARBA" id="ARBA00035645"/>
    </source>
</evidence>
<keyword evidence="3 13" id="KW-0560">Oxidoreductase</keyword>
<dbReference type="Gene3D" id="3.40.50.1970">
    <property type="match status" value="1"/>
</dbReference>
<dbReference type="SUPFAM" id="SSF56796">
    <property type="entry name" value="Dehydroquinate synthase-like"/>
    <property type="match status" value="1"/>
</dbReference>
<evidence type="ECO:0000256" key="5">
    <source>
        <dbReference type="ARBA" id="ARBA00023027"/>
    </source>
</evidence>
<feature type="domain" description="Aldehyde dehydrogenase" evidence="10">
    <location>
        <begin position="45"/>
        <end position="323"/>
    </location>
</feature>
<dbReference type="Pfam" id="PF00465">
    <property type="entry name" value="Fe-ADH"/>
    <property type="match status" value="1"/>
</dbReference>
<evidence type="ECO:0000259" key="10">
    <source>
        <dbReference type="Pfam" id="PF00171"/>
    </source>
</evidence>
<comment type="similarity">
    <text evidence="7">In the N-terminal section; belongs to the aldehyde dehydrogenase family.</text>
</comment>
<keyword evidence="4" id="KW-0408">Iron</keyword>
<dbReference type="Pfam" id="PF00171">
    <property type="entry name" value="Aldedh"/>
    <property type="match status" value="1"/>
</dbReference>
<dbReference type="GO" id="GO:0004022">
    <property type="term" value="F:alcohol dehydrogenase (NAD+) activity"/>
    <property type="evidence" value="ECO:0007669"/>
    <property type="project" value="UniProtKB-EC"/>
</dbReference>
<evidence type="ECO:0000256" key="6">
    <source>
        <dbReference type="ARBA" id="ARBA00023268"/>
    </source>
</evidence>
<dbReference type="GO" id="GO:0008774">
    <property type="term" value="F:acetaldehyde dehydrogenase (acetylating) activity"/>
    <property type="evidence" value="ECO:0007669"/>
    <property type="project" value="UniProtKB-EC"/>
</dbReference>
<dbReference type="Gene3D" id="3.40.309.10">
    <property type="entry name" value="Aldehyde Dehydrogenase, Chain A, domain 2"/>
    <property type="match status" value="1"/>
</dbReference>
<evidence type="ECO:0000313" key="14">
    <source>
        <dbReference type="Proteomes" id="UP001373159"/>
    </source>
</evidence>
<dbReference type="EC" id="1.1.1.1" evidence="2"/>
<accession>A0ABU8ZLQ8</accession>
<evidence type="ECO:0000256" key="4">
    <source>
        <dbReference type="ARBA" id="ARBA00023004"/>
    </source>
</evidence>
<feature type="domain" description="Alcohol dehydrogenase iron-type/glycerol dehydrogenase GldA" evidence="11">
    <location>
        <begin position="516"/>
        <end position="695"/>
    </location>
</feature>
<dbReference type="InterPro" id="IPR016161">
    <property type="entry name" value="Ald_DH/histidinol_DH"/>
</dbReference>
<evidence type="ECO:0000256" key="1">
    <source>
        <dbReference type="ARBA" id="ARBA00001954"/>
    </source>
</evidence>
<evidence type="ECO:0000256" key="2">
    <source>
        <dbReference type="ARBA" id="ARBA00013190"/>
    </source>
</evidence>
<comment type="caution">
    <text evidence="13">The sequence shown here is derived from an EMBL/GenBank/DDBJ whole genome shotgun (WGS) entry which is preliminary data.</text>
</comment>
<dbReference type="InterPro" id="IPR034789">
    <property type="entry name" value="AAD_C"/>
</dbReference>
<proteinExistence type="inferred from homology"/>
<dbReference type="PANTHER" id="PTHR11496">
    <property type="entry name" value="ALCOHOL DEHYDROGENASE"/>
    <property type="match status" value="1"/>
</dbReference>
<sequence length="949" mass="103283">MKIKKTADKTVAQDETPAQEKGEGPDRGQAPAGGGTAAKAGRKADAAEGSQAQKAPSQAAEEVDRLVAKAQVALARFEELDQEQVDRIVAKASIAALNKHLVLAKMAVEETGRGLVEDKATKNIFACEHVTNHLAKQRTVGVIREDDVDGIVEVAEPVGVVAGVTPVTNPTSTAIFKSLIALKTRCPIVFGFHPFAQECSVAAAKIVRDAAIEAGAPRDCIQWIEHPSIEATGQLMKHPGVATILATGGPGMVKAAYSSGKPALGVGAGNAPAYVDKQVNVKRAVNDLILSKHFDYGMICATEQAIIAHKDVYDRVVAEMKRRKAYFVNADEKAKLERYMFGVTAYAGPEAPAPKLNSVVPGKSPQFIAHEAGFEIPEDATILAAECREVGEMEPLTMEKLAPVQAVLKAEGKEEGFHMCELMLKHGAGHTAAIHTDDQDLVREYGLRMHACRIIWNQPSSLGGIGDIYNSIAPSLTLGCGSYGGNSVSGNVQAVNLINVKRIARRNNNMQWFKVPPKTYFEPNAVRYLRDMFGIRRAVIVCDKVMEQLGVVDKIIDQLRSRPEPVTFRIIDYVEPEPSVETVERGARMMRDEFGPDTIIAVGGGSPMDAAKIMWLLYEHPEISFSDVREKFFDIRKRAFKIPPLGTKAKLVCIPTSSGTGSEVTPFAVITDHQTGYKYPITDYALTPSVAIVDPVLARTQPQRLACDSGFDALTHSMEAFVSVYANDFTDAMALRAAKLIWDNLEISVNGPAGRSRTRAQEKMHNAATMAGMAFGSAFLGMCHGMAHTIGALCHIAHGRTNSILLPYVIRYNGQIPQEPTSWPKYSEYVAAERYQELAHVLGIEASTPEEGVELLAGAVEDYRDRKLGMDPSFQAAGVDEDYFWSILDEIGMRAYEDQCTPANPRIPQIEDMKDIAIAAYYGVPQERGHALRVEREGEKATEEASQRV</sequence>
<keyword evidence="5" id="KW-0520">NAD</keyword>
<evidence type="ECO:0000259" key="11">
    <source>
        <dbReference type="Pfam" id="PF00465"/>
    </source>
</evidence>
<feature type="compositionally biased region" description="Basic and acidic residues" evidence="9">
    <location>
        <begin position="1"/>
        <end position="26"/>
    </location>
</feature>
<dbReference type="SUPFAM" id="SSF53720">
    <property type="entry name" value="ALDH-like"/>
    <property type="match status" value="1"/>
</dbReference>
<gene>
    <name evidence="13" type="primary">adhE</name>
    <name evidence="13" type="synonym">adhC</name>
    <name evidence="13" type="ORF">V8P97_01655</name>
</gene>
<comment type="cofactor">
    <cofactor evidence="1">
        <name>Fe(2+)</name>
        <dbReference type="ChEBI" id="CHEBI:29033"/>
    </cofactor>
</comment>
<feature type="region of interest" description="Disordered" evidence="9">
    <location>
        <begin position="1"/>
        <end position="59"/>
    </location>
</feature>
<keyword evidence="6" id="KW-0511">Multifunctional enzyme</keyword>
<dbReference type="InterPro" id="IPR016163">
    <property type="entry name" value="Ald_DH_C"/>
</dbReference>
<dbReference type="Gene3D" id="1.20.1090.10">
    <property type="entry name" value="Dehydroquinate synthase-like - alpha domain"/>
    <property type="match status" value="1"/>
</dbReference>
<dbReference type="EMBL" id="JBANBB010000001">
    <property type="protein sequence ID" value="MEK0306180.1"/>
    <property type="molecule type" value="Genomic_DNA"/>
</dbReference>
<evidence type="ECO:0000259" key="12">
    <source>
        <dbReference type="Pfam" id="PF25137"/>
    </source>
</evidence>
<dbReference type="Gene3D" id="3.40.605.10">
    <property type="entry name" value="Aldehyde Dehydrogenase, Chain A, domain 1"/>
    <property type="match status" value="1"/>
</dbReference>